<feature type="region of interest" description="Disordered" evidence="1">
    <location>
        <begin position="1"/>
        <end position="47"/>
    </location>
</feature>
<dbReference type="PANTHER" id="PTHR35871:SF1">
    <property type="entry name" value="CXC1-LIKE CYSTEINE CLUSTER ASSOCIATED WITH KDZ TRANSPOSASES DOMAIN-CONTAINING PROTEIN"/>
    <property type="match status" value="1"/>
</dbReference>
<protein>
    <submittedName>
        <fullName evidence="2">Uncharacterized protein</fullName>
    </submittedName>
</protein>
<feature type="region of interest" description="Disordered" evidence="1">
    <location>
        <begin position="512"/>
        <end position="545"/>
    </location>
</feature>
<dbReference type="EMBL" id="JARJCW010000062">
    <property type="protein sequence ID" value="KAJ7200600.1"/>
    <property type="molecule type" value="Genomic_DNA"/>
</dbReference>
<comment type="caution">
    <text evidence="2">The sequence shown here is derived from an EMBL/GenBank/DDBJ whole genome shotgun (WGS) entry which is preliminary data.</text>
</comment>
<sequence>MPKLKRKAPAMNLGGFAKKKQKIQVDTGDSDGNASRSSTPESYEEPDYPALVFPYQNSLTSSEDSIVSVDMGADVPSFETENALRKWLKLGKTKLTILKAKLAANTEEPAKTRGPYFKTRLGAAPAARTVRLQRQRDRDLRQQHGAGILRFFKKAGTPDSEEVEVVAPPAADVISLLASSEESSAYSELDAGTVSLSCSQFGPTIDDDEDDIEQGSLAQSELSRLEEDGLGDIEEILAAASGQEDWDDDNGAYDDPEPPQPSPPASVPTPDPNGPTPVRHQVRVGPPSVQRADDTFRPKLTIPRFGHQPPNSEIVNETIKKIHTILRPPRGPHTRGFKHADLNMVLRGRLELMLSFLRLYAGSGYAGWGRAADTIAKSAGKGFWMSRRIRQWVLAFMKDETDLPHAQYGKFNASILEDEDLSEEIHLHLQSLGEYISAQDVVDYMGSEDMKKRLNLKHGISLRTAERWMKRMEYRWTSAPKGMYKDGHERADVVDYRQNKFLPQWEEYSKRTRRWTKQGGEEGKEGEPAEGAEAQRQQPKKTKRRCEEEKYEEWEEEAQRGFVAAPDGTITKIVVIWRHDESIFYAHDRRKIRWVHGSESAVPQAKGEGLSRMIIAFVSPDYGWAARKTMRPGKNRDGYYGNKEILEHATEMMDFLDANHPDEEHVLAYDNATTHTARAADALSAGKMPLNTPGKTKPTGKGKNKVPGVQKNWFVKTKDADGKDIRIRMRDGKYADGTPQALYFPEGHPKAGIFKGMRVLIDERIQHGDNLPNPEGLRAQCPGFKCPKGFPLDLRGSWMHTGKDLMESKQHGRQSGTAVTRVTVAYLTSFPGLKSRYNSSSTKLKCDTPQLESGATNAIGSPKHDCATYHAIHPREDPVALLCPPYCGTPSRARARSSRCRSAAGGHGPSPRGHAHQSCYAKAPAATMMCSPPPAALGVLNAHAHGGVERVDGRARADHGLRRKRGRACQSMRTRVSARQRRVRAPMHRVPLDVQYFAAPDATRRALLLHISRGLVIPVDFTEELRLVRDGQQGSAGPRHDDVLHCCMRRCRRRQRHQRGHSLEVAWQGDGVHALHGLVERGGLHPVSAEHPDPTAAHLGNDGDDSELKLVAVRGEELAQVCTLVDGTHSTPHGETFPQQHANESRRPTGKVSSERDESGGRLRELAAVGARDEEFSGCYGCQWHGG</sequence>
<accession>A0AAD6V2P0</accession>
<feature type="compositionally biased region" description="Basic and acidic residues" evidence="1">
    <location>
        <begin position="1143"/>
        <end position="1162"/>
    </location>
</feature>
<proteinExistence type="predicted"/>
<keyword evidence="3" id="KW-1185">Reference proteome</keyword>
<feature type="compositionally biased region" description="Acidic residues" evidence="1">
    <location>
        <begin position="244"/>
        <end position="257"/>
    </location>
</feature>
<feature type="compositionally biased region" description="Polar residues" evidence="1">
    <location>
        <begin position="30"/>
        <end position="41"/>
    </location>
</feature>
<reference evidence="2" key="1">
    <citation type="submission" date="2023-03" db="EMBL/GenBank/DDBJ databases">
        <title>Massive genome expansion in bonnet fungi (Mycena s.s.) driven by repeated elements and novel gene families across ecological guilds.</title>
        <authorList>
            <consortium name="Lawrence Berkeley National Laboratory"/>
            <person name="Harder C.B."/>
            <person name="Miyauchi S."/>
            <person name="Viragh M."/>
            <person name="Kuo A."/>
            <person name="Thoen E."/>
            <person name="Andreopoulos B."/>
            <person name="Lu D."/>
            <person name="Skrede I."/>
            <person name="Drula E."/>
            <person name="Henrissat B."/>
            <person name="Morin E."/>
            <person name="Kohler A."/>
            <person name="Barry K."/>
            <person name="LaButti K."/>
            <person name="Morin E."/>
            <person name="Salamov A."/>
            <person name="Lipzen A."/>
            <person name="Mereny Z."/>
            <person name="Hegedus B."/>
            <person name="Baldrian P."/>
            <person name="Stursova M."/>
            <person name="Weitz H."/>
            <person name="Taylor A."/>
            <person name="Grigoriev I.V."/>
            <person name="Nagy L.G."/>
            <person name="Martin F."/>
            <person name="Kauserud H."/>
        </authorList>
    </citation>
    <scope>NUCLEOTIDE SEQUENCE</scope>
    <source>
        <strain evidence="2">9144</strain>
    </source>
</reference>
<feature type="region of interest" description="Disordered" evidence="1">
    <location>
        <begin position="1127"/>
        <end position="1162"/>
    </location>
</feature>
<organism evidence="2 3">
    <name type="scientific">Mycena pura</name>
    <dbReference type="NCBI Taxonomy" id="153505"/>
    <lineage>
        <taxon>Eukaryota</taxon>
        <taxon>Fungi</taxon>
        <taxon>Dikarya</taxon>
        <taxon>Basidiomycota</taxon>
        <taxon>Agaricomycotina</taxon>
        <taxon>Agaricomycetes</taxon>
        <taxon>Agaricomycetidae</taxon>
        <taxon>Agaricales</taxon>
        <taxon>Marasmiineae</taxon>
        <taxon>Mycenaceae</taxon>
        <taxon>Mycena</taxon>
    </lineage>
</organism>
<evidence type="ECO:0000256" key="1">
    <source>
        <dbReference type="SAM" id="MobiDB-lite"/>
    </source>
</evidence>
<feature type="region of interest" description="Disordered" evidence="1">
    <location>
        <begin position="958"/>
        <end position="983"/>
    </location>
</feature>
<dbReference type="AlphaFoldDB" id="A0AAD6V2P0"/>
<name>A0AAD6V2P0_9AGAR</name>
<feature type="compositionally biased region" description="Pro residues" evidence="1">
    <location>
        <begin position="258"/>
        <end position="275"/>
    </location>
</feature>
<feature type="region of interest" description="Disordered" evidence="1">
    <location>
        <begin position="1084"/>
        <end position="1103"/>
    </location>
</feature>
<feature type="region of interest" description="Disordered" evidence="1">
    <location>
        <begin position="892"/>
        <end position="917"/>
    </location>
</feature>
<feature type="region of interest" description="Disordered" evidence="1">
    <location>
        <begin position="686"/>
        <end position="707"/>
    </location>
</feature>
<dbReference type="Proteomes" id="UP001219525">
    <property type="component" value="Unassembled WGS sequence"/>
</dbReference>
<dbReference type="PANTHER" id="PTHR35871">
    <property type="entry name" value="EXPRESSED PROTEIN"/>
    <property type="match status" value="1"/>
</dbReference>
<evidence type="ECO:0000313" key="3">
    <source>
        <dbReference type="Proteomes" id="UP001219525"/>
    </source>
</evidence>
<evidence type="ECO:0000313" key="2">
    <source>
        <dbReference type="EMBL" id="KAJ7200600.1"/>
    </source>
</evidence>
<gene>
    <name evidence="2" type="ORF">GGX14DRAFT_400597</name>
</gene>
<feature type="compositionally biased region" description="Basic and acidic residues" evidence="1">
    <location>
        <begin position="1084"/>
        <end position="1093"/>
    </location>
</feature>
<feature type="region of interest" description="Disordered" evidence="1">
    <location>
        <begin position="244"/>
        <end position="295"/>
    </location>
</feature>
<feature type="compositionally biased region" description="Polar residues" evidence="1">
    <location>
        <begin position="1128"/>
        <end position="1142"/>
    </location>
</feature>